<dbReference type="InterPro" id="IPR000719">
    <property type="entry name" value="Prot_kinase_dom"/>
</dbReference>
<dbReference type="InterPro" id="IPR036426">
    <property type="entry name" value="Bulb-type_lectin_dom_sf"/>
</dbReference>
<dbReference type="GO" id="GO:0004713">
    <property type="term" value="F:protein tyrosine kinase activity"/>
    <property type="evidence" value="ECO:0007669"/>
    <property type="project" value="InterPro"/>
</dbReference>
<dbReference type="InterPro" id="IPR011009">
    <property type="entry name" value="Kinase-like_dom_sf"/>
</dbReference>
<dbReference type="PROSITE" id="PS50011">
    <property type="entry name" value="PROTEIN_KINASE_DOM"/>
    <property type="match status" value="1"/>
</dbReference>
<name>A0A7N0VCZ9_KALFE</name>
<evidence type="ECO:0000259" key="10">
    <source>
        <dbReference type="PROSITE" id="PS50927"/>
    </source>
</evidence>
<feature type="domain" description="Protein kinase" evidence="9">
    <location>
        <begin position="498"/>
        <end position="616"/>
    </location>
</feature>
<dbReference type="OMA" id="RGMANND"/>
<feature type="binding site" evidence="7">
    <location>
        <position position="527"/>
    </location>
    <ligand>
        <name>ATP</name>
        <dbReference type="ChEBI" id="CHEBI:30616"/>
    </ligand>
</feature>
<evidence type="ECO:0000256" key="2">
    <source>
        <dbReference type="ARBA" id="ARBA00022679"/>
    </source>
</evidence>
<dbReference type="PANTHER" id="PTHR47976">
    <property type="entry name" value="G-TYPE LECTIN S-RECEPTOR-LIKE SERINE/THREONINE-PROTEIN KINASE SD2-5"/>
    <property type="match status" value="1"/>
</dbReference>
<dbReference type="SUPFAM" id="SSF51110">
    <property type="entry name" value="alpha-D-mannose-specific plant lectins"/>
    <property type="match status" value="1"/>
</dbReference>
<feature type="domain" description="Bulb-type lectin" evidence="10">
    <location>
        <begin position="45"/>
        <end position="163"/>
    </location>
</feature>
<dbReference type="PROSITE" id="PS50927">
    <property type="entry name" value="BULB_LECTIN"/>
    <property type="match status" value="1"/>
</dbReference>
<proteinExistence type="predicted"/>
<keyword evidence="2" id="KW-0808">Transferase</keyword>
<evidence type="ECO:0000256" key="1">
    <source>
        <dbReference type="ARBA" id="ARBA00022536"/>
    </source>
</evidence>
<dbReference type="GO" id="GO:0005524">
    <property type="term" value="F:ATP binding"/>
    <property type="evidence" value="ECO:0007669"/>
    <property type="project" value="UniProtKB-UniRule"/>
</dbReference>
<dbReference type="InterPro" id="IPR001245">
    <property type="entry name" value="Ser-Thr/Tyr_kinase_cat_dom"/>
</dbReference>
<organism evidence="12 13">
    <name type="scientific">Kalanchoe fedtschenkoi</name>
    <name type="common">Lavender scallops</name>
    <name type="synonym">South American air plant</name>
    <dbReference type="NCBI Taxonomy" id="63787"/>
    <lineage>
        <taxon>Eukaryota</taxon>
        <taxon>Viridiplantae</taxon>
        <taxon>Streptophyta</taxon>
        <taxon>Embryophyta</taxon>
        <taxon>Tracheophyta</taxon>
        <taxon>Spermatophyta</taxon>
        <taxon>Magnoliopsida</taxon>
        <taxon>eudicotyledons</taxon>
        <taxon>Gunneridae</taxon>
        <taxon>Pentapetalae</taxon>
        <taxon>Saxifragales</taxon>
        <taxon>Crassulaceae</taxon>
        <taxon>Kalanchoe</taxon>
    </lineage>
</organism>
<keyword evidence="6" id="KW-0325">Glycoprotein</keyword>
<dbReference type="PROSITE" id="PS00107">
    <property type="entry name" value="PROTEIN_KINASE_ATP"/>
    <property type="match status" value="1"/>
</dbReference>
<evidence type="ECO:0000259" key="11">
    <source>
        <dbReference type="PROSITE" id="PS50948"/>
    </source>
</evidence>
<dbReference type="InterPro" id="IPR020635">
    <property type="entry name" value="Tyr_kinase_cat_dom"/>
</dbReference>
<evidence type="ECO:0000256" key="3">
    <source>
        <dbReference type="ARBA" id="ARBA00022729"/>
    </source>
</evidence>
<dbReference type="Proteomes" id="UP000594263">
    <property type="component" value="Unplaced"/>
</dbReference>
<accession>A0A7N0VCZ9</accession>
<evidence type="ECO:0000256" key="8">
    <source>
        <dbReference type="SAM" id="Phobius"/>
    </source>
</evidence>
<evidence type="ECO:0000256" key="6">
    <source>
        <dbReference type="ARBA" id="ARBA00023180"/>
    </source>
</evidence>
<keyword evidence="8" id="KW-0812">Transmembrane</keyword>
<feature type="transmembrane region" description="Helical" evidence="8">
    <location>
        <begin position="431"/>
        <end position="453"/>
    </location>
</feature>
<dbReference type="Pfam" id="PF07714">
    <property type="entry name" value="PK_Tyr_Ser-Thr"/>
    <property type="match status" value="1"/>
</dbReference>
<dbReference type="CDD" id="cd00028">
    <property type="entry name" value="B_lectin"/>
    <property type="match status" value="1"/>
</dbReference>
<dbReference type="Pfam" id="PF08276">
    <property type="entry name" value="PAN_2"/>
    <property type="match status" value="1"/>
</dbReference>
<dbReference type="CDD" id="cd01098">
    <property type="entry name" value="PAN_AP_plant"/>
    <property type="match status" value="1"/>
</dbReference>
<dbReference type="InterPro" id="IPR051343">
    <property type="entry name" value="G-type_lectin_kinases/EP1-like"/>
</dbReference>
<dbReference type="InterPro" id="IPR017441">
    <property type="entry name" value="Protein_kinase_ATP_BS"/>
</dbReference>
<dbReference type="Gene3D" id="3.30.200.20">
    <property type="entry name" value="Phosphorylase Kinase, domain 1"/>
    <property type="match status" value="1"/>
</dbReference>
<keyword evidence="5 7" id="KW-0067">ATP-binding</keyword>
<dbReference type="Pfam" id="PF01453">
    <property type="entry name" value="B_lectin"/>
    <property type="match status" value="1"/>
</dbReference>
<reference evidence="12" key="1">
    <citation type="submission" date="2021-01" db="UniProtKB">
        <authorList>
            <consortium name="EnsemblPlants"/>
        </authorList>
    </citation>
    <scope>IDENTIFICATION</scope>
</reference>
<keyword evidence="4 7" id="KW-0547">Nucleotide-binding</keyword>
<evidence type="ECO:0000313" key="12">
    <source>
        <dbReference type="EnsemblPlants" id="Kaladp0490s0015.1.v1.1.CDS.1"/>
    </source>
</evidence>
<evidence type="ECO:0000256" key="7">
    <source>
        <dbReference type="PROSITE-ProRule" id="PRU10141"/>
    </source>
</evidence>
<protein>
    <recommendedName>
        <fullName evidence="14">Non-specific serine/threonine protein kinase</fullName>
    </recommendedName>
</protein>
<dbReference type="PROSITE" id="PS50948">
    <property type="entry name" value="PAN"/>
    <property type="match status" value="1"/>
</dbReference>
<keyword evidence="8" id="KW-1133">Transmembrane helix</keyword>
<dbReference type="Gramene" id="Kaladp0490s0015.1.v1.1">
    <property type="protein sequence ID" value="Kaladp0490s0015.1.v1.1.CDS.1"/>
    <property type="gene ID" value="Kaladp0490s0015.v1.1"/>
</dbReference>
<sequence>MFPAVDSDMGTRRIARFLGSICVVFCFVFEVCNGNSQHVGRLYPGFQGSRMNWIDVGGVFLVSNRSTFSFGFKPTSDDATLFSLVVIHVASSTVVWTANRGAPVQISDRFMFDVGGNAYLEDRGSVAWKAETDGEAAAAIELQDSGNLALVRADGSPIWQSFSHPTDTLLSGQEFSAGMRLVSDPTSSNLSYFLELESGDLALYSGFRTPQRYWTLGAESRKTVNKVGGEVASAALDANSWKFFGRGGTLLWQFVFQVSAGPNITSALVLGSDGLITFSYLASSAVESSTRIPSSPCGTPEPCEPYNVCSGDNKCRCPPGLAQHNCKTGISVASYPCRGATELVEAGAGLDYFALRYVAPSMRTDLRGCKEACLRNCSCLALFFRNNSQECFMFDQIGSFQESGDQSSTLSYVKVSASLVTHGVAKSQGRIIYVVLIALATVIIIAGLIYGAFSFNRVKQKADDESIAPEAVEEDKFLDGLSGMPTRFSYKDLELATDNFSTKLGQGGFGSVYKGKLSDGSQVAVKKLEGIGQGKKEFRSEVCIIGSIRHVHLVKLRGFCTEGTHRLLAYEYMANGSLEQWIFKNRRGSVIDWDTRQDLYFTEEILQRGRKNLLAY</sequence>
<evidence type="ECO:0008006" key="14">
    <source>
        <dbReference type="Google" id="ProtNLM"/>
    </source>
</evidence>
<keyword evidence="13" id="KW-1185">Reference proteome</keyword>
<evidence type="ECO:0000259" key="9">
    <source>
        <dbReference type="PROSITE" id="PS50011"/>
    </source>
</evidence>
<evidence type="ECO:0000313" key="13">
    <source>
        <dbReference type="Proteomes" id="UP000594263"/>
    </source>
</evidence>
<dbReference type="AlphaFoldDB" id="A0A7N0VCZ9"/>
<feature type="domain" description="Apple" evidence="11">
    <location>
        <begin position="337"/>
        <end position="417"/>
    </location>
</feature>
<evidence type="ECO:0000256" key="4">
    <source>
        <dbReference type="ARBA" id="ARBA00022741"/>
    </source>
</evidence>
<dbReference type="FunFam" id="3.30.200.20:FF:000178">
    <property type="entry name" value="serine/threonine-protein kinase PBS1-like"/>
    <property type="match status" value="1"/>
</dbReference>
<keyword evidence="8" id="KW-0472">Membrane</keyword>
<dbReference type="PANTHER" id="PTHR47976:SF1">
    <property type="entry name" value="G-TYPE LECTIN S-RECEPTOR-LIKE SERINE_THREONINE-PROTEIN KINASE SD2-5"/>
    <property type="match status" value="1"/>
</dbReference>
<dbReference type="EnsemblPlants" id="Kaladp0490s0015.1.v1.1">
    <property type="protein sequence ID" value="Kaladp0490s0015.1.v1.1.CDS.1"/>
    <property type="gene ID" value="Kaladp0490s0015.v1.1"/>
</dbReference>
<keyword evidence="3" id="KW-0732">Signal</keyword>
<dbReference type="SMART" id="SM00108">
    <property type="entry name" value="B_lectin"/>
    <property type="match status" value="1"/>
</dbReference>
<dbReference type="SUPFAM" id="SSF56112">
    <property type="entry name" value="Protein kinase-like (PK-like)"/>
    <property type="match status" value="1"/>
</dbReference>
<evidence type="ECO:0000256" key="5">
    <source>
        <dbReference type="ARBA" id="ARBA00022840"/>
    </source>
</evidence>
<keyword evidence="1" id="KW-0245">EGF-like domain</keyword>
<dbReference type="InterPro" id="IPR003609">
    <property type="entry name" value="Pan_app"/>
</dbReference>
<dbReference type="Gene3D" id="2.90.10.10">
    <property type="entry name" value="Bulb-type lectin domain"/>
    <property type="match status" value="1"/>
</dbReference>
<dbReference type="SMART" id="SM00219">
    <property type="entry name" value="TyrKc"/>
    <property type="match status" value="1"/>
</dbReference>
<dbReference type="InterPro" id="IPR001480">
    <property type="entry name" value="Bulb-type_lectin_dom"/>
</dbReference>